<dbReference type="SUPFAM" id="SSF54236">
    <property type="entry name" value="Ubiquitin-like"/>
    <property type="match status" value="2"/>
</dbReference>
<evidence type="ECO:0000256" key="3">
    <source>
        <dbReference type="SAM" id="SignalP"/>
    </source>
</evidence>
<feature type="signal peptide" evidence="3">
    <location>
        <begin position="1"/>
        <end position="19"/>
    </location>
</feature>
<dbReference type="Gene3D" id="3.30.160.60">
    <property type="entry name" value="Classic Zinc Finger"/>
    <property type="match status" value="1"/>
</dbReference>
<evidence type="ECO:0000259" key="4">
    <source>
        <dbReference type="PROSITE" id="PS50053"/>
    </source>
</evidence>
<protein>
    <recommendedName>
        <fullName evidence="8">Ubiquitin-like domain-containing protein</fullName>
    </recommendedName>
</protein>
<dbReference type="GO" id="GO:0008270">
    <property type="term" value="F:zinc ion binding"/>
    <property type="evidence" value="ECO:0007669"/>
    <property type="project" value="UniProtKB-KW"/>
</dbReference>
<evidence type="ECO:0008006" key="8">
    <source>
        <dbReference type="Google" id="ProtNLM"/>
    </source>
</evidence>
<dbReference type="SMART" id="SM00355">
    <property type="entry name" value="ZnF_C2H2"/>
    <property type="match status" value="3"/>
</dbReference>
<gene>
    <name evidence="6" type="ORF">BJ878DRAFT_89282</name>
</gene>
<feature type="compositionally biased region" description="Low complexity" evidence="2">
    <location>
        <begin position="402"/>
        <end position="421"/>
    </location>
</feature>
<keyword evidence="1" id="KW-0862">Zinc</keyword>
<feature type="domain" description="C2H2-type" evidence="5">
    <location>
        <begin position="425"/>
        <end position="454"/>
    </location>
</feature>
<dbReference type="InterPro" id="IPR050158">
    <property type="entry name" value="Ubiquitin_ubiquitin-like"/>
</dbReference>
<dbReference type="InterPro" id="IPR036236">
    <property type="entry name" value="Znf_C2H2_sf"/>
</dbReference>
<keyword evidence="3" id="KW-0732">Signal</keyword>
<dbReference type="Gene3D" id="3.10.20.90">
    <property type="entry name" value="Phosphatidylinositol 3-kinase Catalytic Subunit, Chain A, domain 1"/>
    <property type="match status" value="2"/>
</dbReference>
<accession>A0A9P7ZBN8</accession>
<dbReference type="EMBL" id="MU253738">
    <property type="protein sequence ID" value="KAG9249139.1"/>
    <property type="molecule type" value="Genomic_DNA"/>
</dbReference>
<feature type="region of interest" description="Disordered" evidence="2">
    <location>
        <begin position="399"/>
        <end position="421"/>
    </location>
</feature>
<dbReference type="PANTHER" id="PTHR10666">
    <property type="entry name" value="UBIQUITIN"/>
    <property type="match status" value="1"/>
</dbReference>
<comment type="caution">
    <text evidence="6">The sequence shown here is derived from an EMBL/GenBank/DDBJ whole genome shotgun (WGS) entry which is preliminary data.</text>
</comment>
<dbReference type="AlphaFoldDB" id="A0A9P7ZBN8"/>
<dbReference type="PROSITE" id="PS50053">
    <property type="entry name" value="UBIQUITIN_2"/>
    <property type="match status" value="2"/>
</dbReference>
<keyword evidence="1" id="KW-0863">Zinc-finger</keyword>
<evidence type="ECO:0000313" key="6">
    <source>
        <dbReference type="EMBL" id="KAG9249139.1"/>
    </source>
</evidence>
<dbReference type="InterPro" id="IPR013087">
    <property type="entry name" value="Znf_C2H2_type"/>
</dbReference>
<feature type="chain" id="PRO_5040260934" description="Ubiquitin-like domain-containing protein" evidence="3">
    <location>
        <begin position="20"/>
        <end position="520"/>
    </location>
</feature>
<sequence length="520" mass="59150">MWTLRLYLCIALLFSSITGAVVYLRRARRLSCHRQDEERPESTETDLLISDEEILPDYLPEYRELSDDIEARLPQTFLTRSPLIKPATSICVKVYSGKCYRLPAKANDTLQSLRSQIQAKAKIPKAHRFLYAGRVVEDDSTLEECRIYDRATLCLIPIRKNAGVQIFVRNLKGNTMAFFIWPKHNTVNDLKLGFMLRSGIDLTHENFNLLRVVYQQKQLDYRYTLKYYGVKAESTMHLILGLVGGFDGLDQPPPSYGTFDSTFGLSSLSRPSTQSSFNISDLGLDETGAPSPQYGSPANMWIASPQENALAHYHRFEATLLVNIQQQEDLSNITEELPAYQLEEPQTETMPSIETQNDELISVSRKSSLIFQDVQMDESLYLHSDSATLDLGEKDEKAAFLPSSSGNPSPESSSEDSSQLSSTGIRCIVPSCMRDFPTRSALNHHMRYHTKSHQCPFCALSFGTVTHQKRHINDVHQTVQRYHCTIAKCRYANGSSHPKFFSRKDNWRRHMLKHQSEDTA</sequence>
<name>A0A9P7ZBN8_9HELO</name>
<dbReference type="Proteomes" id="UP000887226">
    <property type="component" value="Unassembled WGS sequence"/>
</dbReference>
<feature type="domain" description="Ubiquitin-like" evidence="4">
    <location>
        <begin position="164"/>
        <end position="245"/>
    </location>
</feature>
<feature type="domain" description="Ubiquitin-like" evidence="4">
    <location>
        <begin position="88"/>
        <end position="162"/>
    </location>
</feature>
<evidence type="ECO:0000313" key="7">
    <source>
        <dbReference type="Proteomes" id="UP000887226"/>
    </source>
</evidence>
<evidence type="ECO:0000256" key="2">
    <source>
        <dbReference type="SAM" id="MobiDB-lite"/>
    </source>
</evidence>
<keyword evidence="1" id="KW-0479">Metal-binding</keyword>
<evidence type="ECO:0000259" key="5">
    <source>
        <dbReference type="PROSITE" id="PS50157"/>
    </source>
</evidence>
<dbReference type="OrthoDB" id="3563638at2759"/>
<evidence type="ECO:0000256" key="1">
    <source>
        <dbReference type="PROSITE-ProRule" id="PRU00042"/>
    </source>
</evidence>
<dbReference type="InterPro" id="IPR029071">
    <property type="entry name" value="Ubiquitin-like_domsf"/>
</dbReference>
<dbReference type="Pfam" id="PF00240">
    <property type="entry name" value="ubiquitin"/>
    <property type="match status" value="1"/>
</dbReference>
<keyword evidence="7" id="KW-1185">Reference proteome</keyword>
<dbReference type="PROSITE" id="PS00028">
    <property type="entry name" value="ZINC_FINGER_C2H2_1"/>
    <property type="match status" value="2"/>
</dbReference>
<dbReference type="SUPFAM" id="SSF57667">
    <property type="entry name" value="beta-beta-alpha zinc fingers"/>
    <property type="match status" value="1"/>
</dbReference>
<proteinExistence type="predicted"/>
<dbReference type="PROSITE" id="PS50157">
    <property type="entry name" value="ZINC_FINGER_C2H2_2"/>
    <property type="match status" value="1"/>
</dbReference>
<dbReference type="InterPro" id="IPR000626">
    <property type="entry name" value="Ubiquitin-like_dom"/>
</dbReference>
<reference evidence="6" key="1">
    <citation type="journal article" date="2021" name="IMA Fungus">
        <title>Genomic characterization of three marine fungi, including Emericellopsis atlantica sp. nov. with signatures of a generalist lifestyle and marine biomass degradation.</title>
        <authorList>
            <person name="Hagestad O.C."/>
            <person name="Hou L."/>
            <person name="Andersen J.H."/>
            <person name="Hansen E.H."/>
            <person name="Altermark B."/>
            <person name="Li C."/>
            <person name="Kuhnert E."/>
            <person name="Cox R.J."/>
            <person name="Crous P.W."/>
            <person name="Spatafora J.W."/>
            <person name="Lail K."/>
            <person name="Amirebrahimi M."/>
            <person name="Lipzen A."/>
            <person name="Pangilinan J."/>
            <person name="Andreopoulos W."/>
            <person name="Hayes R.D."/>
            <person name="Ng V."/>
            <person name="Grigoriev I.V."/>
            <person name="Jackson S.A."/>
            <person name="Sutton T.D.S."/>
            <person name="Dobson A.D.W."/>
            <person name="Rama T."/>
        </authorList>
    </citation>
    <scope>NUCLEOTIDE SEQUENCE</scope>
    <source>
        <strain evidence="6">TRa3180A</strain>
    </source>
</reference>
<dbReference type="SMART" id="SM00213">
    <property type="entry name" value="UBQ"/>
    <property type="match status" value="2"/>
</dbReference>
<organism evidence="6 7">
    <name type="scientific">Calycina marina</name>
    <dbReference type="NCBI Taxonomy" id="1763456"/>
    <lineage>
        <taxon>Eukaryota</taxon>
        <taxon>Fungi</taxon>
        <taxon>Dikarya</taxon>
        <taxon>Ascomycota</taxon>
        <taxon>Pezizomycotina</taxon>
        <taxon>Leotiomycetes</taxon>
        <taxon>Helotiales</taxon>
        <taxon>Pezizellaceae</taxon>
        <taxon>Calycina</taxon>
    </lineage>
</organism>